<dbReference type="EMBL" id="CAMXCT030000001">
    <property type="protein sequence ID" value="CAL4758754.1"/>
    <property type="molecule type" value="Genomic_DNA"/>
</dbReference>
<dbReference type="InterPro" id="IPR040442">
    <property type="entry name" value="Pyrv_kinase-like_dom_sf"/>
</dbReference>
<dbReference type="OrthoDB" id="1621678at2759"/>
<gene>
    <name evidence="7" type="ORF">C1SCF055_LOCUS32</name>
</gene>
<feature type="domain" description="Transcription elongation factor GreA/GreB C-terminal" evidence="4">
    <location>
        <begin position="54"/>
        <end position="127"/>
    </location>
</feature>
<dbReference type="Proteomes" id="UP001152797">
    <property type="component" value="Unassembled WGS sequence"/>
</dbReference>
<keyword evidence="2" id="KW-0479">Metal-binding</keyword>
<dbReference type="SUPFAM" id="SSF54534">
    <property type="entry name" value="FKBP-like"/>
    <property type="match status" value="1"/>
</dbReference>
<dbReference type="GO" id="GO:0016832">
    <property type="term" value="F:aldehyde-lyase activity"/>
    <property type="evidence" value="ECO:0007669"/>
    <property type="project" value="TreeGrafter"/>
</dbReference>
<comment type="caution">
    <text evidence="7">The sequence shown here is derived from an EMBL/GenBank/DDBJ whole genome shotgun (WGS) entry which is preliminary data.</text>
</comment>
<evidence type="ECO:0000313" key="9">
    <source>
        <dbReference type="Proteomes" id="UP001152797"/>
    </source>
</evidence>
<dbReference type="Gene3D" id="3.10.50.30">
    <property type="entry name" value="Transcription elongation factor, GreA/GreB, C-terminal domain"/>
    <property type="match status" value="1"/>
</dbReference>
<dbReference type="Pfam" id="PF03328">
    <property type="entry name" value="HpcH_HpaI"/>
    <property type="match status" value="1"/>
</dbReference>
<dbReference type="AlphaFoldDB" id="A0A9P1BDY3"/>
<dbReference type="Gene3D" id="3.20.20.60">
    <property type="entry name" value="Phosphoenolpyruvate-binding domains"/>
    <property type="match status" value="1"/>
</dbReference>
<evidence type="ECO:0000259" key="6">
    <source>
        <dbReference type="Pfam" id="PF14760"/>
    </source>
</evidence>
<dbReference type="GO" id="GO:0046872">
    <property type="term" value="F:metal ion binding"/>
    <property type="evidence" value="ECO:0007669"/>
    <property type="project" value="UniProtKB-KW"/>
</dbReference>
<dbReference type="InterPro" id="IPR050251">
    <property type="entry name" value="HpcH-HpaI_aldolase"/>
</dbReference>
<dbReference type="GO" id="GO:0005737">
    <property type="term" value="C:cytoplasm"/>
    <property type="evidence" value="ECO:0007669"/>
    <property type="project" value="TreeGrafter"/>
</dbReference>
<dbReference type="InterPro" id="IPR036953">
    <property type="entry name" value="GreA/GreB_C_sf"/>
</dbReference>
<dbReference type="NCBIfam" id="NF004396">
    <property type="entry name" value="PRK05753.1"/>
    <property type="match status" value="1"/>
</dbReference>
<accession>A0A9P1BDY3</accession>
<evidence type="ECO:0000313" key="8">
    <source>
        <dbReference type="EMBL" id="CAL4758754.1"/>
    </source>
</evidence>
<keyword evidence="8" id="KW-0418">Kinase</keyword>
<dbReference type="Pfam" id="PF14760">
    <property type="entry name" value="Rnk_N"/>
    <property type="match status" value="1"/>
</dbReference>
<keyword evidence="9" id="KW-1185">Reference proteome</keyword>
<dbReference type="InterPro" id="IPR001437">
    <property type="entry name" value="Tscrpt_elong_fac_GreA/B_C"/>
</dbReference>
<evidence type="ECO:0000256" key="3">
    <source>
        <dbReference type="ARBA" id="ARBA00023239"/>
    </source>
</evidence>
<dbReference type="InterPro" id="IPR005000">
    <property type="entry name" value="Aldolase/citrate-lyase_domain"/>
</dbReference>
<feature type="domain" description="Regulator of nucleoside diphosphate kinase N-terminal" evidence="6">
    <location>
        <begin position="7"/>
        <end position="48"/>
    </location>
</feature>
<sequence>MAAKGSLIITRYDHEKLENLFGSEFAQAFADKPYLQSLRGELEQATIVEPEQVPSDVVTMNSVVRLREAGSDAADVFTLAYPEEANIAEGKLSVLAPIGTAILGSRVGDLIQWQVPSGIAHFLIEALEFQPERDGETRGKTTISLTPLEFDPACGTLSGLLMRVLSAFTQRMSSMAKSFKKMLAEGQFVRAFSMGRVIHPVMIDMFGLAGGYDGFWLDQEHGGLTYDQINLASVCARANNFDCFVRMATTSYSLVTQNFEAGAGGVMAAQINSAADAEEFVQWAKFAPRGMRGMNTSGWDALYTHKPPKEFAVEANNDHLVAVQIETLGALKEVDEIAAIDGIDMLFVGPADLSQSMGHVGQLEHDEVWQAIDSVYAACKKHGKNWGTISVNPDFASRAVEKGCKLMIFGGDVLCQKLGIEAVKKAYAPQFAD</sequence>
<protein>
    <submittedName>
        <fullName evidence="8">Regulator of nucleoside diphosphate kinase</fullName>
    </submittedName>
</protein>
<evidence type="ECO:0000313" key="7">
    <source>
        <dbReference type="EMBL" id="CAI3971442.1"/>
    </source>
</evidence>
<dbReference type="GO" id="GO:0003677">
    <property type="term" value="F:DNA binding"/>
    <property type="evidence" value="ECO:0007669"/>
    <property type="project" value="InterPro"/>
</dbReference>
<evidence type="ECO:0000259" key="4">
    <source>
        <dbReference type="Pfam" id="PF01272"/>
    </source>
</evidence>
<evidence type="ECO:0000256" key="2">
    <source>
        <dbReference type="ARBA" id="ARBA00022723"/>
    </source>
</evidence>
<dbReference type="InterPro" id="IPR015813">
    <property type="entry name" value="Pyrv/PenolPyrv_kinase-like_dom"/>
</dbReference>
<name>A0A9P1BDY3_9DINO</name>
<keyword evidence="3" id="KW-0456">Lyase</keyword>
<feature type="domain" description="HpcH/HpaI aldolase/citrate lyase" evidence="5">
    <location>
        <begin position="200"/>
        <end position="411"/>
    </location>
</feature>
<dbReference type="SUPFAM" id="SSF51621">
    <property type="entry name" value="Phosphoenolpyruvate/pyruvate domain"/>
    <property type="match status" value="1"/>
</dbReference>
<dbReference type="PANTHER" id="PTHR30502">
    <property type="entry name" value="2-KETO-3-DEOXY-L-RHAMNONATE ALDOLASE"/>
    <property type="match status" value="1"/>
</dbReference>
<dbReference type="GO" id="GO:0032784">
    <property type="term" value="P:regulation of DNA-templated transcription elongation"/>
    <property type="evidence" value="ECO:0007669"/>
    <property type="project" value="InterPro"/>
</dbReference>
<proteinExistence type="inferred from homology"/>
<organism evidence="7">
    <name type="scientific">Cladocopium goreaui</name>
    <dbReference type="NCBI Taxonomy" id="2562237"/>
    <lineage>
        <taxon>Eukaryota</taxon>
        <taxon>Sar</taxon>
        <taxon>Alveolata</taxon>
        <taxon>Dinophyceae</taxon>
        <taxon>Suessiales</taxon>
        <taxon>Symbiodiniaceae</taxon>
        <taxon>Cladocopium</taxon>
    </lineage>
</organism>
<dbReference type="Pfam" id="PF01272">
    <property type="entry name" value="GreA_GreB"/>
    <property type="match status" value="1"/>
</dbReference>
<comment type="similarity">
    <text evidence="1">Belongs to the HpcH/HpaI aldolase family.</text>
</comment>
<dbReference type="GO" id="GO:0016301">
    <property type="term" value="F:kinase activity"/>
    <property type="evidence" value="ECO:0007669"/>
    <property type="project" value="UniProtKB-KW"/>
</dbReference>
<keyword evidence="8" id="KW-0808">Transferase</keyword>
<evidence type="ECO:0000259" key="5">
    <source>
        <dbReference type="Pfam" id="PF03328"/>
    </source>
</evidence>
<evidence type="ECO:0000256" key="1">
    <source>
        <dbReference type="ARBA" id="ARBA00005568"/>
    </source>
</evidence>
<reference evidence="8 9" key="2">
    <citation type="submission" date="2024-05" db="EMBL/GenBank/DDBJ databases">
        <authorList>
            <person name="Chen Y."/>
            <person name="Shah S."/>
            <person name="Dougan E. K."/>
            <person name="Thang M."/>
            <person name="Chan C."/>
        </authorList>
    </citation>
    <scope>NUCLEOTIDE SEQUENCE [LARGE SCALE GENOMIC DNA]</scope>
</reference>
<reference evidence="7" key="1">
    <citation type="submission" date="2022-10" db="EMBL/GenBank/DDBJ databases">
        <authorList>
            <person name="Chen Y."/>
            <person name="Dougan E. K."/>
            <person name="Chan C."/>
            <person name="Rhodes N."/>
            <person name="Thang M."/>
        </authorList>
    </citation>
    <scope>NUCLEOTIDE SEQUENCE</scope>
</reference>
<dbReference type="PANTHER" id="PTHR30502:SF0">
    <property type="entry name" value="PHOSPHOENOLPYRUVATE CARBOXYLASE FAMILY PROTEIN"/>
    <property type="match status" value="1"/>
</dbReference>
<dbReference type="EMBL" id="CAMXCT020000001">
    <property type="protein sequence ID" value="CAL1124817.1"/>
    <property type="molecule type" value="Genomic_DNA"/>
</dbReference>
<dbReference type="EMBL" id="CAMXCT010000001">
    <property type="protein sequence ID" value="CAI3971442.1"/>
    <property type="molecule type" value="Genomic_DNA"/>
</dbReference>
<dbReference type="InterPro" id="IPR029462">
    <property type="entry name" value="Rnk_N"/>
</dbReference>